<dbReference type="GO" id="GO:0007417">
    <property type="term" value="P:central nervous system development"/>
    <property type="evidence" value="ECO:0007669"/>
    <property type="project" value="TreeGrafter"/>
</dbReference>
<dbReference type="InterPro" id="IPR002101">
    <property type="entry name" value="MARCKS"/>
</dbReference>
<dbReference type="GO" id="GO:0051015">
    <property type="term" value="F:actin filament binding"/>
    <property type="evidence" value="ECO:0007669"/>
    <property type="project" value="TreeGrafter"/>
</dbReference>
<gene>
    <name evidence="11" type="primary">LOC101879905</name>
</gene>
<evidence type="ECO:0000256" key="7">
    <source>
        <dbReference type="ARBA" id="ARBA00023136"/>
    </source>
</evidence>
<evidence type="ECO:0000256" key="5">
    <source>
        <dbReference type="ARBA" id="ARBA00022490"/>
    </source>
</evidence>
<organism evidence="11 12">
    <name type="scientific">Melopsittacus undulatus</name>
    <name type="common">Budgerigar</name>
    <name type="synonym">Psittacus undulatus</name>
    <dbReference type="NCBI Taxonomy" id="13146"/>
    <lineage>
        <taxon>Eukaryota</taxon>
        <taxon>Metazoa</taxon>
        <taxon>Chordata</taxon>
        <taxon>Craniata</taxon>
        <taxon>Vertebrata</taxon>
        <taxon>Euteleostomi</taxon>
        <taxon>Archelosauria</taxon>
        <taxon>Archosauria</taxon>
        <taxon>Dinosauria</taxon>
        <taxon>Saurischia</taxon>
        <taxon>Theropoda</taxon>
        <taxon>Coelurosauria</taxon>
        <taxon>Aves</taxon>
        <taxon>Neognathae</taxon>
        <taxon>Neoaves</taxon>
        <taxon>Telluraves</taxon>
        <taxon>Australaves</taxon>
        <taxon>Psittaciformes</taxon>
        <taxon>Psittaculidae</taxon>
        <taxon>Melopsittacus</taxon>
    </lineage>
</organism>
<keyword evidence="8" id="KW-0206">Cytoskeleton</keyword>
<comment type="similarity">
    <text evidence="3">Belongs to the MARCKS family.</text>
</comment>
<evidence type="ECO:0000313" key="11">
    <source>
        <dbReference type="Ensembl" id="ENSMUNP00000024676.1"/>
    </source>
</evidence>
<keyword evidence="4" id="KW-1003">Cell membrane</keyword>
<keyword evidence="12" id="KW-1185">Reference proteome</keyword>
<dbReference type="Proteomes" id="UP000694405">
    <property type="component" value="Chromosome 14"/>
</dbReference>
<evidence type="ECO:0000256" key="9">
    <source>
        <dbReference type="ARBA" id="ARBA00023288"/>
    </source>
</evidence>
<feature type="compositionally biased region" description="Low complexity" evidence="10">
    <location>
        <begin position="173"/>
        <end position="192"/>
    </location>
</feature>
<evidence type="ECO:0000256" key="2">
    <source>
        <dbReference type="ARBA" id="ARBA00004245"/>
    </source>
</evidence>
<feature type="compositionally biased region" description="Basic residues" evidence="10">
    <location>
        <begin position="90"/>
        <end position="102"/>
    </location>
</feature>
<evidence type="ECO:0000256" key="10">
    <source>
        <dbReference type="SAM" id="MobiDB-lite"/>
    </source>
</evidence>
<accession>A0A8V5GR23</accession>
<evidence type="ECO:0000256" key="3">
    <source>
        <dbReference type="ARBA" id="ARBA00006456"/>
    </source>
</evidence>
<dbReference type="GO" id="GO:0005886">
    <property type="term" value="C:plasma membrane"/>
    <property type="evidence" value="ECO:0007669"/>
    <property type="project" value="UniProtKB-SubCell"/>
</dbReference>
<dbReference type="Pfam" id="PF02063">
    <property type="entry name" value="MARCKS"/>
    <property type="match status" value="1"/>
</dbReference>
<dbReference type="Ensembl" id="ENSMUNT00000027435.1">
    <property type="protein sequence ID" value="ENSMUNP00000024676.1"/>
    <property type="gene ID" value="ENSMUNG00000020085.1"/>
</dbReference>
<dbReference type="PANTHER" id="PTHR14353:SF8">
    <property type="entry name" value="MARCKS-RELATED PROTEIN"/>
    <property type="match status" value="1"/>
</dbReference>
<feature type="compositionally biased region" description="Low complexity" evidence="10">
    <location>
        <begin position="63"/>
        <end position="86"/>
    </location>
</feature>
<dbReference type="GO" id="GO:0007015">
    <property type="term" value="P:actin filament organization"/>
    <property type="evidence" value="ECO:0007669"/>
    <property type="project" value="TreeGrafter"/>
</dbReference>
<dbReference type="PANTHER" id="PTHR14353">
    <property type="entry name" value="MYRISTOYLATED ALANINE-RICH C-KINASE SUBSTRATE MARCKS"/>
    <property type="match status" value="1"/>
</dbReference>
<sequence length="204" mass="19911">MGSQGSKVAKGGGQLRTGRPHRAGQGQRENGHLRVNGATTARAGGEAAVPNGNGSSEPLGCSGDAIEPAPPAGAGDAQPEGAAAPPRDTPKKKKKFSFKKSFKLSGMSLRRSKKEAGDSAGSSPSEEQGQEGPGSAANGTEPPAAPGGGAERGGPAAGTEAGRGGEENEQQAAERPGAGAGAEPGEPSHPAGSDPAAAAEQHEE</sequence>
<reference evidence="11" key="3">
    <citation type="submission" date="2025-09" db="UniProtKB">
        <authorList>
            <consortium name="Ensembl"/>
        </authorList>
    </citation>
    <scope>IDENTIFICATION</scope>
</reference>
<evidence type="ECO:0000256" key="4">
    <source>
        <dbReference type="ARBA" id="ARBA00022475"/>
    </source>
</evidence>
<proteinExistence type="inferred from homology"/>
<feature type="compositionally biased region" description="Low complexity" evidence="10">
    <location>
        <begin position="37"/>
        <end position="48"/>
    </location>
</feature>
<keyword evidence="7" id="KW-0472">Membrane</keyword>
<evidence type="ECO:0000256" key="6">
    <source>
        <dbReference type="ARBA" id="ARBA00022707"/>
    </source>
</evidence>
<dbReference type="GO" id="GO:0005516">
    <property type="term" value="F:calmodulin binding"/>
    <property type="evidence" value="ECO:0007669"/>
    <property type="project" value="InterPro"/>
</dbReference>
<reference evidence="11" key="1">
    <citation type="submission" date="2020-03" db="EMBL/GenBank/DDBJ databases">
        <title>Melopsittacus undulatus (budgerigar) genome, bMelUnd1, maternal haplotype with Z.</title>
        <authorList>
            <person name="Gedman G."/>
            <person name="Mountcastle J."/>
            <person name="Haase B."/>
            <person name="Formenti G."/>
            <person name="Wright T."/>
            <person name="Apodaca J."/>
            <person name="Pelan S."/>
            <person name="Chow W."/>
            <person name="Rhie A."/>
            <person name="Howe K."/>
            <person name="Fedrigo O."/>
            <person name="Jarvis E.D."/>
        </authorList>
    </citation>
    <scope>NUCLEOTIDE SEQUENCE [LARGE SCALE GENOMIC DNA]</scope>
</reference>
<protein>
    <submittedName>
        <fullName evidence="11">Uncharacterized protein</fullName>
    </submittedName>
</protein>
<dbReference type="PRINTS" id="PR00963">
    <property type="entry name" value="MARCKS"/>
</dbReference>
<dbReference type="GO" id="GO:0005856">
    <property type="term" value="C:cytoskeleton"/>
    <property type="evidence" value="ECO:0007669"/>
    <property type="project" value="UniProtKB-SubCell"/>
</dbReference>
<keyword evidence="6" id="KW-0519">Myristate</keyword>
<dbReference type="GO" id="GO:0005737">
    <property type="term" value="C:cytoplasm"/>
    <property type="evidence" value="ECO:0007669"/>
    <property type="project" value="TreeGrafter"/>
</dbReference>
<evidence type="ECO:0000256" key="1">
    <source>
        <dbReference type="ARBA" id="ARBA00004193"/>
    </source>
</evidence>
<evidence type="ECO:0000256" key="8">
    <source>
        <dbReference type="ARBA" id="ARBA00023212"/>
    </source>
</evidence>
<feature type="compositionally biased region" description="Gly residues" evidence="10">
    <location>
        <begin position="146"/>
        <end position="156"/>
    </location>
</feature>
<dbReference type="AlphaFoldDB" id="A0A8V5GR23"/>
<keyword evidence="5" id="KW-0963">Cytoplasm</keyword>
<reference evidence="11" key="2">
    <citation type="submission" date="2025-08" db="UniProtKB">
        <authorList>
            <consortium name="Ensembl"/>
        </authorList>
    </citation>
    <scope>IDENTIFICATION</scope>
</reference>
<comment type="subcellular location">
    <subcellularLocation>
        <location evidence="1">Cell membrane</location>
        <topology evidence="1">Lipid-anchor</topology>
    </subcellularLocation>
    <subcellularLocation>
        <location evidence="2">Cytoplasm</location>
        <location evidence="2">Cytoskeleton</location>
    </subcellularLocation>
</comment>
<name>A0A8V5GR23_MELUD</name>
<keyword evidence="9" id="KW-0449">Lipoprotein</keyword>
<evidence type="ECO:0000313" key="12">
    <source>
        <dbReference type="Proteomes" id="UP000694405"/>
    </source>
</evidence>
<feature type="region of interest" description="Disordered" evidence="10">
    <location>
        <begin position="1"/>
        <end position="204"/>
    </location>
</feature>